<proteinExistence type="predicted"/>
<organism evidence="12 13">
    <name type="scientific">Actinomyces israelii</name>
    <dbReference type="NCBI Taxonomy" id="1659"/>
    <lineage>
        <taxon>Bacteria</taxon>
        <taxon>Bacillati</taxon>
        <taxon>Actinomycetota</taxon>
        <taxon>Actinomycetes</taxon>
        <taxon>Actinomycetales</taxon>
        <taxon>Actinomycetaceae</taxon>
        <taxon>Actinomyces</taxon>
    </lineage>
</organism>
<keyword evidence="6 10" id="KW-0812">Transmembrane</keyword>
<evidence type="ECO:0000313" key="13">
    <source>
        <dbReference type="Proteomes" id="UP001072034"/>
    </source>
</evidence>
<evidence type="ECO:0000256" key="10">
    <source>
        <dbReference type="SAM" id="Phobius"/>
    </source>
</evidence>
<feature type="transmembrane region" description="Helical" evidence="10">
    <location>
        <begin position="147"/>
        <end position="166"/>
    </location>
</feature>
<comment type="subcellular location">
    <subcellularLocation>
        <location evidence="1">Cell membrane</location>
        <topology evidence="1">Multi-pass membrane protein</topology>
    </subcellularLocation>
</comment>
<feature type="transmembrane region" description="Helical" evidence="10">
    <location>
        <begin position="110"/>
        <end position="127"/>
    </location>
</feature>
<evidence type="ECO:0000313" key="12">
    <source>
        <dbReference type="EMBL" id="MCZ0858485.1"/>
    </source>
</evidence>
<dbReference type="Pfam" id="PF02378">
    <property type="entry name" value="PTS_EIIC"/>
    <property type="match status" value="1"/>
</dbReference>
<feature type="transmembrane region" description="Helical" evidence="10">
    <location>
        <begin position="319"/>
        <end position="345"/>
    </location>
</feature>
<reference evidence="12" key="1">
    <citation type="submission" date="2022-10" db="EMBL/GenBank/DDBJ databases">
        <title>Genome sequence of Actinomyces israelii ATCC 10048.</title>
        <authorList>
            <person name="Watt R.M."/>
            <person name="Tong W.M."/>
        </authorList>
    </citation>
    <scope>NUCLEOTIDE SEQUENCE</scope>
    <source>
        <strain evidence="12">ATCC 10048</strain>
    </source>
</reference>
<protein>
    <submittedName>
        <fullName evidence="12">PTS transporter subunit EIIC</fullName>
    </submittedName>
</protein>
<keyword evidence="3" id="KW-1003">Cell membrane</keyword>
<evidence type="ECO:0000259" key="11">
    <source>
        <dbReference type="PROSITE" id="PS51103"/>
    </source>
</evidence>
<sequence>MSTAAHPAEQPAPAPENLPEPPESTASKGSGFSPRGLLDAAINAISQIFLPLLNALAAAGILKGLLAALTMTGRLPTESSAYAVLNAMADAFFAFLPVFLAFTTANLVKANRFTAVFIAVVLLYPKLTEALAGGQPVTFVGIPVGKVNYAASVIPIILAVVLLRYVEAACRRLLPEVVEGPFTPLISVFVVGGATLVALGPLGTTIGSALAAGYNWVYALSPVAAGTILGGLIQLMVLFGFHWALVPIAISNISEFGSDTILAFFAPAVFAQAGACLAVCIKTRSRPYRAICLSAALSACFGITEPAMFGVTLPLKKPLVAVCISGAVGGATVGASGASAMSFAFPGLATLPVFLGHGFALMAVGCLGAMVLAFALSLIMRFPGEPAALKDGEAIRT</sequence>
<evidence type="ECO:0000256" key="8">
    <source>
        <dbReference type="ARBA" id="ARBA00023136"/>
    </source>
</evidence>
<evidence type="ECO:0000256" key="2">
    <source>
        <dbReference type="ARBA" id="ARBA00022448"/>
    </source>
</evidence>
<keyword evidence="4" id="KW-0762">Sugar transport</keyword>
<feature type="compositionally biased region" description="Pro residues" evidence="9">
    <location>
        <begin position="10"/>
        <end position="22"/>
    </location>
</feature>
<keyword evidence="7 10" id="KW-1133">Transmembrane helix</keyword>
<evidence type="ECO:0000256" key="4">
    <source>
        <dbReference type="ARBA" id="ARBA00022597"/>
    </source>
</evidence>
<keyword evidence="13" id="KW-1185">Reference proteome</keyword>
<evidence type="ECO:0000256" key="9">
    <source>
        <dbReference type="SAM" id="MobiDB-lite"/>
    </source>
</evidence>
<dbReference type="InterPro" id="IPR013013">
    <property type="entry name" value="PTS_EIIC_1"/>
</dbReference>
<keyword evidence="8 10" id="KW-0472">Membrane</keyword>
<evidence type="ECO:0000256" key="5">
    <source>
        <dbReference type="ARBA" id="ARBA00022683"/>
    </source>
</evidence>
<evidence type="ECO:0000256" key="1">
    <source>
        <dbReference type="ARBA" id="ARBA00004651"/>
    </source>
</evidence>
<feature type="transmembrane region" description="Helical" evidence="10">
    <location>
        <begin position="261"/>
        <end position="281"/>
    </location>
</feature>
<dbReference type="PANTHER" id="PTHR30175:SF1">
    <property type="entry name" value="PTS SYSTEM ARBUTIN-, CELLOBIOSE-, AND SALICIN-SPECIFIC EIIBC COMPONENT-RELATED"/>
    <property type="match status" value="1"/>
</dbReference>
<keyword evidence="2" id="KW-0813">Transport</keyword>
<dbReference type="InterPro" id="IPR050558">
    <property type="entry name" value="PTS_Sugar-Specific_Components"/>
</dbReference>
<feature type="region of interest" description="Disordered" evidence="9">
    <location>
        <begin position="1"/>
        <end position="31"/>
    </location>
</feature>
<evidence type="ECO:0000256" key="7">
    <source>
        <dbReference type="ARBA" id="ARBA00022989"/>
    </source>
</evidence>
<dbReference type="EMBL" id="JAPTMY010000023">
    <property type="protein sequence ID" value="MCZ0858485.1"/>
    <property type="molecule type" value="Genomic_DNA"/>
</dbReference>
<evidence type="ECO:0000256" key="6">
    <source>
        <dbReference type="ARBA" id="ARBA00022692"/>
    </source>
</evidence>
<feature type="transmembrane region" description="Helical" evidence="10">
    <location>
        <begin position="357"/>
        <end position="380"/>
    </location>
</feature>
<feature type="transmembrane region" description="Helical" evidence="10">
    <location>
        <begin position="216"/>
        <end position="241"/>
    </location>
</feature>
<feature type="transmembrane region" description="Helical" evidence="10">
    <location>
        <begin position="48"/>
        <end position="69"/>
    </location>
</feature>
<accession>A0ABT4I9R2</accession>
<evidence type="ECO:0000256" key="3">
    <source>
        <dbReference type="ARBA" id="ARBA00022475"/>
    </source>
</evidence>
<dbReference type="RefSeq" id="WP_268917861.1">
    <property type="nucleotide sequence ID" value="NZ_CP124548.1"/>
</dbReference>
<dbReference type="Proteomes" id="UP001072034">
    <property type="component" value="Unassembled WGS sequence"/>
</dbReference>
<feature type="transmembrane region" description="Helical" evidence="10">
    <location>
        <begin position="81"/>
        <end position="104"/>
    </location>
</feature>
<name>A0ABT4I9R2_9ACTO</name>
<dbReference type="InterPro" id="IPR003352">
    <property type="entry name" value="PTS_EIIC"/>
</dbReference>
<feature type="domain" description="PTS EIIC type-1" evidence="11">
    <location>
        <begin position="43"/>
        <end position="397"/>
    </location>
</feature>
<keyword evidence="5" id="KW-0598">Phosphotransferase system</keyword>
<dbReference type="PROSITE" id="PS51103">
    <property type="entry name" value="PTS_EIIC_TYPE_1"/>
    <property type="match status" value="1"/>
</dbReference>
<dbReference type="PANTHER" id="PTHR30175">
    <property type="entry name" value="PHOSPHOTRANSFERASE SYSTEM TRANSPORT PROTEIN"/>
    <property type="match status" value="1"/>
</dbReference>
<comment type="caution">
    <text evidence="12">The sequence shown here is derived from an EMBL/GenBank/DDBJ whole genome shotgun (WGS) entry which is preliminary data.</text>
</comment>
<gene>
    <name evidence="12" type="ORF">OHJ16_10565</name>
</gene>